<dbReference type="SMART" id="SM00538">
    <property type="entry name" value="POP4"/>
    <property type="match status" value="1"/>
</dbReference>
<evidence type="ECO:0000256" key="3">
    <source>
        <dbReference type="SAM" id="MobiDB-lite"/>
    </source>
</evidence>
<comment type="similarity">
    <text evidence="2">Belongs to the eukaryotic/archaeal RNase P protein component 1 family.</text>
</comment>
<dbReference type="InterPro" id="IPR002730">
    <property type="entry name" value="Rpp29/RNP1"/>
</dbReference>
<dbReference type="Gene3D" id="2.30.30.210">
    <property type="entry name" value="Ribonuclease P/MRP, subunit p29"/>
    <property type="match status" value="1"/>
</dbReference>
<dbReference type="InterPro" id="IPR036980">
    <property type="entry name" value="RNase_P/MRP_Rpp29_sf"/>
</dbReference>
<dbReference type="InterPro" id="IPR016848">
    <property type="entry name" value="RNase_P/MRP_Rpp29-subunit"/>
</dbReference>
<dbReference type="GO" id="GO:0000172">
    <property type="term" value="C:ribonuclease MRP complex"/>
    <property type="evidence" value="ECO:0007669"/>
    <property type="project" value="InterPro"/>
</dbReference>
<dbReference type="Pfam" id="PF01868">
    <property type="entry name" value="RNase_P-MRP_p29"/>
    <property type="match status" value="1"/>
</dbReference>
<feature type="region of interest" description="Disordered" evidence="3">
    <location>
        <begin position="81"/>
        <end position="110"/>
    </location>
</feature>
<name>A0A9K3CPW5_9EUKA</name>
<comment type="caution">
    <text evidence="4">The sequence shown here is derived from an EMBL/GenBank/DDBJ whole genome shotgun (WGS) entry which is preliminary data.</text>
</comment>
<dbReference type="GO" id="GO:0033204">
    <property type="term" value="F:ribonuclease P RNA binding"/>
    <property type="evidence" value="ECO:0007669"/>
    <property type="project" value="InterPro"/>
</dbReference>
<dbReference type="AlphaFoldDB" id="A0A9K3CPW5"/>
<accession>A0A9K3CPW5</accession>
<keyword evidence="5" id="KW-1185">Reference proteome</keyword>
<feature type="compositionally biased region" description="Basic residues" evidence="3">
    <location>
        <begin position="88"/>
        <end position="102"/>
    </location>
</feature>
<evidence type="ECO:0000313" key="5">
    <source>
        <dbReference type="Proteomes" id="UP000265618"/>
    </source>
</evidence>
<evidence type="ECO:0000256" key="2">
    <source>
        <dbReference type="ARBA" id="ARBA00006181"/>
    </source>
</evidence>
<protein>
    <submittedName>
        <fullName evidence="4">Uncharacterized protein</fullName>
    </submittedName>
</protein>
<evidence type="ECO:0000256" key="1">
    <source>
        <dbReference type="ARBA" id="ARBA00004123"/>
    </source>
</evidence>
<gene>
    <name evidence="4" type="ORF">KIPB_002245</name>
</gene>
<dbReference type="GO" id="GO:0030677">
    <property type="term" value="C:ribonuclease P complex"/>
    <property type="evidence" value="ECO:0007669"/>
    <property type="project" value="InterPro"/>
</dbReference>
<dbReference type="PANTHER" id="PTHR13348">
    <property type="entry name" value="RIBONUCLEASE P SUBUNIT P29"/>
    <property type="match status" value="1"/>
</dbReference>
<dbReference type="GO" id="GO:0001682">
    <property type="term" value="P:tRNA 5'-leader removal"/>
    <property type="evidence" value="ECO:0007669"/>
    <property type="project" value="InterPro"/>
</dbReference>
<proteinExistence type="inferred from homology"/>
<sequence>MNSNDSILKLIAGAIPIPPAQASRIVDQKLAGHTLRLATYTATDADPEVVAARQERQRLVEQRDTSVTAVQKRAAGLVHQVSKPAGKGAKKGGKKTVSKTSHKSTPVAPPPSLSWSDALILYDAWKDYFGSVFEQLPEPAQSVMRRWDRLSGSERISVQSRMTDTGLSPLVRLDMHGAAIEIVRSTNPQWVGVRGIVLQETANTLVLVLPREGERPEDEAPLTVLKRKISFKLMLPPPLSGFGMVFHGPYICYTSYDRASRKFKDKAGLHLM</sequence>
<dbReference type="Proteomes" id="UP000265618">
    <property type="component" value="Unassembled WGS sequence"/>
</dbReference>
<reference evidence="4 5" key="1">
    <citation type="journal article" date="2018" name="PLoS ONE">
        <title>The draft genome of Kipferlia bialata reveals reductive genome evolution in fornicate parasites.</title>
        <authorList>
            <person name="Tanifuji G."/>
            <person name="Takabayashi S."/>
            <person name="Kume K."/>
            <person name="Takagi M."/>
            <person name="Nakayama T."/>
            <person name="Kamikawa R."/>
            <person name="Inagaki Y."/>
            <person name="Hashimoto T."/>
        </authorList>
    </citation>
    <scope>NUCLEOTIDE SEQUENCE [LARGE SCALE GENOMIC DNA]</scope>
    <source>
        <strain evidence="4">NY0173</strain>
    </source>
</reference>
<comment type="subcellular location">
    <subcellularLocation>
        <location evidence="1">Nucleus</location>
    </subcellularLocation>
</comment>
<organism evidence="4 5">
    <name type="scientific">Kipferlia bialata</name>
    <dbReference type="NCBI Taxonomy" id="797122"/>
    <lineage>
        <taxon>Eukaryota</taxon>
        <taxon>Metamonada</taxon>
        <taxon>Carpediemonas-like organisms</taxon>
        <taxon>Kipferlia</taxon>
    </lineage>
</organism>
<dbReference type="OrthoDB" id="124041at2759"/>
<dbReference type="EMBL" id="BDIP01000358">
    <property type="protein sequence ID" value="GIQ81303.1"/>
    <property type="molecule type" value="Genomic_DNA"/>
</dbReference>
<dbReference type="GO" id="GO:0005634">
    <property type="term" value="C:nucleus"/>
    <property type="evidence" value="ECO:0007669"/>
    <property type="project" value="UniProtKB-SubCell"/>
</dbReference>
<dbReference type="GO" id="GO:0006364">
    <property type="term" value="P:rRNA processing"/>
    <property type="evidence" value="ECO:0007669"/>
    <property type="project" value="TreeGrafter"/>
</dbReference>
<dbReference type="InterPro" id="IPR023534">
    <property type="entry name" value="Rof/RNase_P-like"/>
</dbReference>
<evidence type="ECO:0000313" key="4">
    <source>
        <dbReference type="EMBL" id="GIQ81303.1"/>
    </source>
</evidence>
<dbReference type="SUPFAM" id="SSF101744">
    <property type="entry name" value="Rof/RNase P subunit-like"/>
    <property type="match status" value="1"/>
</dbReference>
<dbReference type="PANTHER" id="PTHR13348:SF0">
    <property type="entry name" value="RIBONUCLEASE P PROTEIN SUBUNIT P29"/>
    <property type="match status" value="1"/>
</dbReference>